<dbReference type="PATRIC" id="fig|294699.3.peg.2910"/>
<dbReference type="Proteomes" id="UP000076865">
    <property type="component" value="Chromosome"/>
</dbReference>
<proteinExistence type="predicted"/>
<sequence>MQDYLNVEQHEKENERKQIVAYLENMLQELNNESVKRDVVHSIKTLKEEFLRPDNAREFMAEALLMYLEKQRLPHWQEVAAAIRRYFA</sequence>
<protein>
    <submittedName>
        <fullName evidence="1">Transcriptional regulator, TetR family domain protein</fullName>
    </submittedName>
</protein>
<evidence type="ECO:0000313" key="1">
    <source>
        <dbReference type="EMBL" id="ANB60464.1"/>
    </source>
</evidence>
<dbReference type="AlphaFoldDB" id="A0A167TFD1"/>
<accession>A0A167TFD1</accession>
<keyword evidence="2" id="KW-1185">Reference proteome</keyword>
<reference evidence="1 2" key="1">
    <citation type="journal article" date="2006" name="Syst. Appl. Microbiol.">
        <title>Anoxybacillus amylolyticus sp. nov., a thermophilic amylase producing bacterium isolated from Mount Rittmann (Antarctica).</title>
        <authorList>
            <person name="Poli A."/>
            <person name="Esposito E."/>
            <person name="Lama L."/>
            <person name="Orlando P."/>
            <person name="Nicolaus G."/>
            <person name="de Appolonia F."/>
            <person name="Gambacorta A."/>
            <person name="Nicolaus B."/>
        </authorList>
    </citation>
    <scope>NUCLEOTIDE SEQUENCE [LARGE SCALE GENOMIC DNA]</scope>
    <source>
        <strain evidence="1 2">DSM 15939</strain>
    </source>
</reference>
<gene>
    <name evidence="1" type="ORF">GFC30_2823</name>
</gene>
<dbReference type="EMBL" id="CP015438">
    <property type="protein sequence ID" value="ANB60464.1"/>
    <property type="molecule type" value="Genomic_DNA"/>
</dbReference>
<dbReference type="KEGG" id="aamy:GFC30_2823"/>
<name>A0A167TFD1_9BACL</name>
<organism evidence="1 2">
    <name type="scientific">Anoxybacteroides amylolyticum</name>
    <dbReference type="NCBI Taxonomy" id="294699"/>
    <lineage>
        <taxon>Bacteria</taxon>
        <taxon>Bacillati</taxon>
        <taxon>Bacillota</taxon>
        <taxon>Bacilli</taxon>
        <taxon>Bacillales</taxon>
        <taxon>Anoxybacillaceae</taxon>
        <taxon>Anoxybacteroides</taxon>
    </lineage>
</organism>
<evidence type="ECO:0000313" key="2">
    <source>
        <dbReference type="Proteomes" id="UP000076865"/>
    </source>
</evidence>